<evidence type="ECO:0000256" key="2">
    <source>
        <dbReference type="ARBA" id="ARBA00005914"/>
    </source>
</evidence>
<dbReference type="EMBL" id="JAZDQU010000002">
    <property type="protein sequence ID" value="MEE1885347.1"/>
    <property type="molecule type" value="Genomic_DNA"/>
</dbReference>
<dbReference type="RefSeq" id="WP_330146246.1">
    <property type="nucleotide sequence ID" value="NZ_JAZDQU010000002.1"/>
</dbReference>
<feature type="transmembrane region" description="Helical" evidence="7">
    <location>
        <begin position="129"/>
        <end position="153"/>
    </location>
</feature>
<keyword evidence="6 7" id="KW-0472">Membrane</keyword>
<feature type="transmembrane region" description="Helical" evidence="7">
    <location>
        <begin position="81"/>
        <end position="97"/>
    </location>
</feature>
<feature type="transmembrane region" description="Helical" evidence="7">
    <location>
        <begin position="40"/>
        <end position="69"/>
    </location>
</feature>
<organism evidence="8 9">
    <name type="scientific">Pedobacter flavus</name>
    <dbReference type="NCBI Taxonomy" id="3113906"/>
    <lineage>
        <taxon>Bacteria</taxon>
        <taxon>Pseudomonadati</taxon>
        <taxon>Bacteroidota</taxon>
        <taxon>Sphingobacteriia</taxon>
        <taxon>Sphingobacteriales</taxon>
        <taxon>Sphingobacteriaceae</taxon>
        <taxon>Pedobacter</taxon>
    </lineage>
</organism>
<dbReference type="Proteomes" id="UP001337681">
    <property type="component" value="Unassembled WGS sequence"/>
</dbReference>
<feature type="transmembrane region" description="Helical" evidence="7">
    <location>
        <begin position="248"/>
        <end position="264"/>
    </location>
</feature>
<sequence>MRWKIDTINGLAGKTVSVTSILLKGYGQIMLQENSITGLLFLFGIFYGSFLMGCASLLATICGTTTAFLLKYPKTEIDKGLYGFSAALVGVAVVLFLKPVFLSWVFIILGSTLATIIQHFFIKRKIPVFTLPFVLITWLILFINNNYNIYLLAEPIPSINQTTGYLANAFKSYGQVIFQDSLVSGILFFTAVFISSRISALYGLLGAILSTIIAFKFSAPINDINLGLYGYNAVLCAIVFADIQVKDGIWVLISVLLSLGISLLMTKFDITQLTFPFVLASCITLLLKTKLNFEYKSLN</sequence>
<keyword evidence="9" id="KW-1185">Reference proteome</keyword>
<gene>
    <name evidence="8" type="ORF">VRU49_07935</name>
</gene>
<keyword evidence="3" id="KW-1003">Cell membrane</keyword>
<evidence type="ECO:0000256" key="5">
    <source>
        <dbReference type="ARBA" id="ARBA00022989"/>
    </source>
</evidence>
<dbReference type="InterPro" id="IPR004937">
    <property type="entry name" value="Urea_transporter"/>
</dbReference>
<evidence type="ECO:0000256" key="3">
    <source>
        <dbReference type="ARBA" id="ARBA00022475"/>
    </source>
</evidence>
<dbReference type="InterPro" id="IPR029020">
    <property type="entry name" value="Ammonium/urea_transptr"/>
</dbReference>
<evidence type="ECO:0000256" key="7">
    <source>
        <dbReference type="SAM" id="Phobius"/>
    </source>
</evidence>
<accession>A0ABU7H2Q7</accession>
<protein>
    <submittedName>
        <fullName evidence="8">Urea transporter</fullName>
    </submittedName>
</protein>
<name>A0ABU7H2Q7_9SPHI</name>
<proteinExistence type="inferred from homology"/>
<feature type="transmembrane region" description="Helical" evidence="7">
    <location>
        <begin position="201"/>
        <end position="218"/>
    </location>
</feature>
<comment type="caution">
    <text evidence="8">The sequence shown here is derived from an EMBL/GenBank/DDBJ whole genome shotgun (WGS) entry which is preliminary data.</text>
</comment>
<evidence type="ECO:0000256" key="1">
    <source>
        <dbReference type="ARBA" id="ARBA00004651"/>
    </source>
</evidence>
<feature type="transmembrane region" description="Helical" evidence="7">
    <location>
        <begin position="270"/>
        <end position="287"/>
    </location>
</feature>
<dbReference type="Pfam" id="PF03253">
    <property type="entry name" value="UT"/>
    <property type="match status" value="1"/>
</dbReference>
<keyword evidence="4 7" id="KW-0812">Transmembrane</keyword>
<evidence type="ECO:0000256" key="6">
    <source>
        <dbReference type="ARBA" id="ARBA00023136"/>
    </source>
</evidence>
<comment type="similarity">
    <text evidence="2">Belongs to the urea transporter family.</text>
</comment>
<dbReference type="PANTHER" id="PTHR10464">
    <property type="entry name" value="UREA TRANSPORTER"/>
    <property type="match status" value="1"/>
</dbReference>
<evidence type="ECO:0000313" key="9">
    <source>
        <dbReference type="Proteomes" id="UP001337681"/>
    </source>
</evidence>
<dbReference type="Gene3D" id="1.10.3430.10">
    <property type="entry name" value="Ammonium transporter AmtB like domains"/>
    <property type="match status" value="1"/>
</dbReference>
<evidence type="ECO:0000256" key="4">
    <source>
        <dbReference type="ARBA" id="ARBA00022692"/>
    </source>
</evidence>
<feature type="transmembrane region" description="Helical" evidence="7">
    <location>
        <begin position="103"/>
        <end position="122"/>
    </location>
</feature>
<evidence type="ECO:0000313" key="8">
    <source>
        <dbReference type="EMBL" id="MEE1885347.1"/>
    </source>
</evidence>
<keyword evidence="5 7" id="KW-1133">Transmembrane helix</keyword>
<dbReference type="PIRSF" id="PIRSF016502">
    <property type="entry name" value="Urea_transporter"/>
    <property type="match status" value="1"/>
</dbReference>
<dbReference type="PANTHER" id="PTHR10464:SF4">
    <property type="entry name" value="UREA TRANSPORTER"/>
    <property type="match status" value="1"/>
</dbReference>
<reference evidence="8 9" key="1">
    <citation type="submission" date="2024-01" db="EMBL/GenBank/DDBJ databases">
        <title>Pedobacter sp. nov., isolated from oil-contaminated soil.</title>
        <authorList>
            <person name="Le N.T.T."/>
        </authorList>
    </citation>
    <scope>NUCLEOTIDE SEQUENCE [LARGE SCALE GENOMIC DNA]</scope>
    <source>
        <strain evidence="8 9">VNH31</strain>
    </source>
</reference>
<feature type="transmembrane region" description="Helical" evidence="7">
    <location>
        <begin position="224"/>
        <end position="241"/>
    </location>
</feature>
<comment type="subcellular location">
    <subcellularLocation>
        <location evidence="1">Cell membrane</location>
        <topology evidence="1">Multi-pass membrane protein</topology>
    </subcellularLocation>
</comment>